<accession>A0A9D4VXS7</accession>
<keyword evidence="2" id="KW-1185">Reference proteome</keyword>
<dbReference type="Proteomes" id="UP001058974">
    <property type="component" value="Chromosome 7"/>
</dbReference>
<organism evidence="1 2">
    <name type="scientific">Pisum sativum</name>
    <name type="common">Garden pea</name>
    <name type="synonym">Lathyrus oleraceus</name>
    <dbReference type="NCBI Taxonomy" id="3888"/>
    <lineage>
        <taxon>Eukaryota</taxon>
        <taxon>Viridiplantae</taxon>
        <taxon>Streptophyta</taxon>
        <taxon>Embryophyta</taxon>
        <taxon>Tracheophyta</taxon>
        <taxon>Spermatophyta</taxon>
        <taxon>Magnoliopsida</taxon>
        <taxon>eudicotyledons</taxon>
        <taxon>Gunneridae</taxon>
        <taxon>Pentapetalae</taxon>
        <taxon>rosids</taxon>
        <taxon>fabids</taxon>
        <taxon>Fabales</taxon>
        <taxon>Fabaceae</taxon>
        <taxon>Papilionoideae</taxon>
        <taxon>50 kb inversion clade</taxon>
        <taxon>NPAAA clade</taxon>
        <taxon>Hologalegina</taxon>
        <taxon>IRL clade</taxon>
        <taxon>Fabeae</taxon>
        <taxon>Lathyrus</taxon>
    </lineage>
</organism>
<evidence type="ECO:0000313" key="2">
    <source>
        <dbReference type="Proteomes" id="UP001058974"/>
    </source>
</evidence>
<dbReference type="Gramene" id="Psat07G0629200-T1">
    <property type="protein sequence ID" value="KAI5391427.1"/>
    <property type="gene ID" value="KIW84_076292"/>
</dbReference>
<sequence>MSLSEGLTFSFKSFWYSNVSPFDFFNSTKWKTGVISKISASIPKRPFLPSFKPSNLSKPPSFFFNFSPRLLQISSNLEMITETGLLDVNRISVFRSFSSNKLDKSKPDEKEMISKAFKLLQGFGRSTLSPFSEALNTSSMSRGASSLLSVSVTIGFFNPFLNQELSMILAKDILDFGFGSNIFDNNLRTSDENQLGYLKSALPIFLYISIKFGSLNGRKPANITYKITPHDHISALVPSYPFRLITSGATYAGVPHVVWSNPSWCLVLASALNPKSETFKFSFSSNKRFSGFKSR</sequence>
<dbReference type="EMBL" id="JAMSHJ010000007">
    <property type="protein sequence ID" value="KAI5391427.1"/>
    <property type="molecule type" value="Genomic_DNA"/>
</dbReference>
<proteinExistence type="predicted"/>
<comment type="caution">
    <text evidence="1">The sequence shown here is derived from an EMBL/GenBank/DDBJ whole genome shotgun (WGS) entry which is preliminary data.</text>
</comment>
<protein>
    <submittedName>
        <fullName evidence="1">Uncharacterized protein</fullName>
    </submittedName>
</protein>
<evidence type="ECO:0000313" key="1">
    <source>
        <dbReference type="EMBL" id="KAI5391427.1"/>
    </source>
</evidence>
<gene>
    <name evidence="1" type="ORF">KIW84_076292</name>
</gene>
<reference evidence="1 2" key="1">
    <citation type="journal article" date="2022" name="Nat. Genet.">
        <title>Improved pea reference genome and pan-genome highlight genomic features and evolutionary characteristics.</title>
        <authorList>
            <person name="Yang T."/>
            <person name="Liu R."/>
            <person name="Luo Y."/>
            <person name="Hu S."/>
            <person name="Wang D."/>
            <person name="Wang C."/>
            <person name="Pandey M.K."/>
            <person name="Ge S."/>
            <person name="Xu Q."/>
            <person name="Li N."/>
            <person name="Li G."/>
            <person name="Huang Y."/>
            <person name="Saxena R.K."/>
            <person name="Ji Y."/>
            <person name="Li M."/>
            <person name="Yan X."/>
            <person name="He Y."/>
            <person name="Liu Y."/>
            <person name="Wang X."/>
            <person name="Xiang C."/>
            <person name="Varshney R.K."/>
            <person name="Ding H."/>
            <person name="Gao S."/>
            <person name="Zong X."/>
        </authorList>
    </citation>
    <scope>NUCLEOTIDE SEQUENCE [LARGE SCALE GENOMIC DNA]</scope>
    <source>
        <strain evidence="1 2">cv. Zhongwan 6</strain>
    </source>
</reference>
<dbReference type="AlphaFoldDB" id="A0A9D4VXS7"/>
<name>A0A9D4VXS7_PEA</name>